<evidence type="ECO:0000259" key="4">
    <source>
        <dbReference type="Pfam" id="PF13476"/>
    </source>
</evidence>
<keyword evidence="1 3" id="KW-0175">Coiled coil</keyword>
<feature type="coiled-coil region" evidence="3">
    <location>
        <begin position="359"/>
        <end position="515"/>
    </location>
</feature>
<dbReference type="InterPro" id="IPR038729">
    <property type="entry name" value="Rad50/SbcC_AAA"/>
</dbReference>
<sequence>MESTQQTQPQVEVAAHNIGGIDRTAVTFSPGVTILSGRNATNRTSFLQAIMAALGSEQASVKADADKGSVELSIGDETYTRTLTQQNGTVATSGDPYLDDAELIDLFSFLLESNEARRAVARGDDLRNLIMCPVDTKAIQEEIERLTAEKRRIDDELEELESLGQTLPTLEAKQNRLANEIEEKRTTLEAKEAELEAADADLGETRAEQSELESKLETLRETRSHLEDIRFKIETEEDSIEALQDELTELEREQADISDVSADTVSEYDRRLETLRERKQQLNSVVSELQTIIQFNEEMLGGTNPDIRAALQSETSGETSGSVTDQLVAETETVVCWTCGTNVEKQTIESTLDQLRTFRQEKLDERSDLNAEIGDLEAEKAELEAKRQKRDRIDQRRKQLETELDDRNARIDDLRDERASVTDDIETLEQEVEALEQDDYSQLLDLHREANQLEFELERLETDLEDVELERSNIEDKLSEKEKLEERRVEIRDELADLRTRIEQIEADAVEEFNEHMARVLDLLDYENLERIWIERTERNVREGRRKVTKSVFELHIIRSTESGATYEDTIDHLSESEREVTGLVFALAGYLVHEVYDHVPFILLDSLEAIDSNRIARLVDYFSDYAGYLVAALLPEDAAALDDEYERVTEI</sequence>
<proteinExistence type="inferred from homology"/>
<dbReference type="PANTHER" id="PTHR32114:SF2">
    <property type="entry name" value="ABC TRANSPORTER ABCH.3"/>
    <property type="match status" value="1"/>
</dbReference>
<dbReference type="Proteomes" id="UP000186914">
    <property type="component" value="Unassembled WGS sequence"/>
</dbReference>
<dbReference type="PANTHER" id="PTHR32114">
    <property type="entry name" value="ABC TRANSPORTER ABCH.3"/>
    <property type="match status" value="1"/>
</dbReference>
<dbReference type="EMBL" id="FTNO01000003">
    <property type="protein sequence ID" value="SIR64579.1"/>
    <property type="molecule type" value="Genomic_DNA"/>
</dbReference>
<evidence type="ECO:0000256" key="2">
    <source>
        <dbReference type="ARBA" id="ARBA00049666"/>
    </source>
</evidence>
<dbReference type="AlphaFoldDB" id="A0A1N7CLX0"/>
<evidence type="ECO:0000313" key="5">
    <source>
        <dbReference type="EMBL" id="SIR64579.1"/>
    </source>
</evidence>
<dbReference type="InterPro" id="IPR027417">
    <property type="entry name" value="P-loop_NTPase"/>
</dbReference>
<comment type="similarity">
    <text evidence="2">Belongs to the Sph1/Sph2 family.</text>
</comment>
<evidence type="ECO:0000256" key="1">
    <source>
        <dbReference type="ARBA" id="ARBA00023054"/>
    </source>
</evidence>
<keyword evidence="6" id="KW-1185">Reference proteome</keyword>
<dbReference type="OrthoDB" id="241568at2157"/>
<feature type="domain" description="Rad50/SbcC-type AAA" evidence="4">
    <location>
        <begin position="16"/>
        <end position="253"/>
    </location>
</feature>
<dbReference type="NCBIfam" id="NF045487">
    <property type="entry name" value="ASRP"/>
    <property type="match status" value="1"/>
</dbReference>
<dbReference type="RefSeq" id="WP_076431060.1">
    <property type="nucleotide sequence ID" value="NZ_FTNO01000003.1"/>
</dbReference>
<name>A0A1N7CLX0_9EURY</name>
<feature type="coiled-coil region" evidence="3">
    <location>
        <begin position="136"/>
        <end position="292"/>
    </location>
</feature>
<reference evidence="6" key="1">
    <citation type="submission" date="2017-01" db="EMBL/GenBank/DDBJ databases">
        <authorList>
            <person name="Varghese N."/>
            <person name="Submissions S."/>
        </authorList>
    </citation>
    <scope>NUCLEOTIDE SEQUENCE [LARGE SCALE GENOMIC DNA]</scope>
    <source>
        <strain evidence="6">CGMCC 1.7737</strain>
    </source>
</reference>
<dbReference type="Gene3D" id="3.40.50.300">
    <property type="entry name" value="P-loop containing nucleotide triphosphate hydrolases"/>
    <property type="match status" value="2"/>
</dbReference>
<gene>
    <name evidence="5" type="ORF">SAMN05421858_3094</name>
</gene>
<evidence type="ECO:0000313" key="6">
    <source>
        <dbReference type="Proteomes" id="UP000186914"/>
    </source>
</evidence>
<accession>A0A1N7CLX0</accession>
<dbReference type="SUPFAM" id="SSF46579">
    <property type="entry name" value="Prefoldin"/>
    <property type="match status" value="1"/>
</dbReference>
<evidence type="ECO:0000256" key="3">
    <source>
        <dbReference type="SAM" id="Coils"/>
    </source>
</evidence>
<dbReference type="Pfam" id="PF13476">
    <property type="entry name" value="AAA_23"/>
    <property type="match status" value="1"/>
</dbReference>
<organism evidence="5 6">
    <name type="scientific">Haladaptatus litoreus</name>
    <dbReference type="NCBI Taxonomy" id="553468"/>
    <lineage>
        <taxon>Archaea</taxon>
        <taxon>Methanobacteriati</taxon>
        <taxon>Methanobacteriota</taxon>
        <taxon>Stenosarchaea group</taxon>
        <taxon>Halobacteria</taxon>
        <taxon>Halobacteriales</taxon>
        <taxon>Haladaptataceae</taxon>
        <taxon>Haladaptatus</taxon>
    </lineage>
</organism>
<protein>
    <submittedName>
        <fullName evidence="5">AAA domain-containing protein</fullName>
    </submittedName>
</protein>